<organism evidence="3 4">
    <name type="scientific">Cohnella soli</name>
    <dbReference type="NCBI Taxonomy" id="425005"/>
    <lineage>
        <taxon>Bacteria</taxon>
        <taxon>Bacillati</taxon>
        <taxon>Bacillota</taxon>
        <taxon>Bacilli</taxon>
        <taxon>Bacillales</taxon>
        <taxon>Paenibacillaceae</taxon>
        <taxon>Cohnella</taxon>
    </lineage>
</organism>
<evidence type="ECO:0000313" key="3">
    <source>
        <dbReference type="EMBL" id="MFC5401511.1"/>
    </source>
</evidence>
<feature type="region of interest" description="Disordered" evidence="1">
    <location>
        <begin position="28"/>
        <end position="79"/>
    </location>
</feature>
<dbReference type="PROSITE" id="PS51257">
    <property type="entry name" value="PROKAR_LIPOPROTEIN"/>
    <property type="match status" value="1"/>
</dbReference>
<feature type="chain" id="PRO_5046006707" description="Copper-binding protein" evidence="2">
    <location>
        <begin position="27"/>
        <end position="134"/>
    </location>
</feature>
<name>A0ABW0HKM7_9BACL</name>
<reference evidence="4" key="1">
    <citation type="journal article" date="2019" name="Int. J. Syst. Evol. Microbiol.">
        <title>The Global Catalogue of Microorganisms (GCM) 10K type strain sequencing project: providing services to taxonomists for standard genome sequencing and annotation.</title>
        <authorList>
            <consortium name="The Broad Institute Genomics Platform"/>
            <consortium name="The Broad Institute Genome Sequencing Center for Infectious Disease"/>
            <person name="Wu L."/>
            <person name="Ma J."/>
        </authorList>
    </citation>
    <scope>NUCLEOTIDE SEQUENCE [LARGE SCALE GENOMIC DNA]</scope>
    <source>
        <strain evidence="4">CGMCC 1.18575</strain>
    </source>
</reference>
<accession>A0ABW0HKM7</accession>
<feature type="compositionally biased region" description="Polar residues" evidence="1">
    <location>
        <begin position="28"/>
        <end position="53"/>
    </location>
</feature>
<evidence type="ECO:0000256" key="1">
    <source>
        <dbReference type="SAM" id="MobiDB-lite"/>
    </source>
</evidence>
<gene>
    <name evidence="3" type="ORF">ACFPOF_02090</name>
</gene>
<dbReference type="EMBL" id="JBHSMI010000003">
    <property type="protein sequence ID" value="MFC5401511.1"/>
    <property type="molecule type" value="Genomic_DNA"/>
</dbReference>
<keyword evidence="4" id="KW-1185">Reference proteome</keyword>
<protein>
    <recommendedName>
        <fullName evidence="5">Copper-binding protein</fullName>
    </recommendedName>
</protein>
<proteinExistence type="predicted"/>
<evidence type="ECO:0008006" key="5">
    <source>
        <dbReference type="Google" id="ProtNLM"/>
    </source>
</evidence>
<evidence type="ECO:0000256" key="2">
    <source>
        <dbReference type="SAM" id="SignalP"/>
    </source>
</evidence>
<keyword evidence="2" id="KW-0732">Signal</keyword>
<sequence>MKKNNKTAIVLSSAVLALVLMGTACGNDKNSNASLSSNPPVTATPSSPESSEVNAAGEASPSASPEMIESTGEYSGLQDGHTIEIITDKGPTAFQVSPEIADKVEPWDSGTKVKFEYKADGSNEQLSIVSIDKQ</sequence>
<dbReference type="RefSeq" id="WP_378129138.1">
    <property type="nucleotide sequence ID" value="NZ_JBHSMI010000003.1"/>
</dbReference>
<comment type="caution">
    <text evidence="3">The sequence shown here is derived from an EMBL/GenBank/DDBJ whole genome shotgun (WGS) entry which is preliminary data.</text>
</comment>
<feature type="signal peptide" evidence="2">
    <location>
        <begin position="1"/>
        <end position="26"/>
    </location>
</feature>
<dbReference type="Proteomes" id="UP001596113">
    <property type="component" value="Unassembled WGS sequence"/>
</dbReference>
<evidence type="ECO:0000313" key="4">
    <source>
        <dbReference type="Proteomes" id="UP001596113"/>
    </source>
</evidence>
<feature type="compositionally biased region" description="Low complexity" evidence="1">
    <location>
        <begin position="55"/>
        <end position="66"/>
    </location>
</feature>